<reference evidence="1" key="1">
    <citation type="journal article" date="2014" name="Front. Microbiol.">
        <title>High frequency of phylogenetically diverse reductive dehalogenase-homologous genes in deep subseafloor sedimentary metagenomes.</title>
        <authorList>
            <person name="Kawai M."/>
            <person name="Futagami T."/>
            <person name="Toyoda A."/>
            <person name="Takaki Y."/>
            <person name="Nishi S."/>
            <person name="Hori S."/>
            <person name="Arai W."/>
            <person name="Tsubouchi T."/>
            <person name="Morono Y."/>
            <person name="Uchiyama I."/>
            <person name="Ito T."/>
            <person name="Fujiyama A."/>
            <person name="Inagaki F."/>
            <person name="Takami H."/>
        </authorList>
    </citation>
    <scope>NUCLEOTIDE SEQUENCE</scope>
    <source>
        <strain evidence="1">Expedition CK06-06</strain>
    </source>
</reference>
<dbReference type="AlphaFoldDB" id="X0YHA3"/>
<feature type="non-terminal residue" evidence="1">
    <location>
        <position position="286"/>
    </location>
</feature>
<proteinExistence type="predicted"/>
<feature type="non-terminal residue" evidence="1">
    <location>
        <position position="1"/>
    </location>
</feature>
<sequence>KIAEGEDPKIITTVLGRLAWVVQKLAIFDKYIKNALMYTKRLAYHPNLYVKLQAIIPLTEIAARRQLLEGYGDRPYSKEYKTFHKLTFDLVKLVKDHPNYTIIADWLTRVFGYYKDLSTNEAEQALKALQISKESSGLFIYFAIFREKHYKNQPIKFNAERFRAWLADIIKAEKKIYIPLRENVAWHFWRILDEDLSKFDYLRSYIDLLIRQPYHKSTHYYNEKIIETCFTKHPDICLLWYMTVLDQVEKATLWQVPKTESIWLVSAEKIIVETARQQPKQLLRLS</sequence>
<name>X0YHA3_9ZZZZ</name>
<evidence type="ECO:0000313" key="1">
    <source>
        <dbReference type="EMBL" id="GAG55295.1"/>
    </source>
</evidence>
<gene>
    <name evidence="1" type="ORF">S01H4_11468</name>
</gene>
<organism evidence="1">
    <name type="scientific">marine sediment metagenome</name>
    <dbReference type="NCBI Taxonomy" id="412755"/>
    <lineage>
        <taxon>unclassified sequences</taxon>
        <taxon>metagenomes</taxon>
        <taxon>ecological metagenomes</taxon>
    </lineage>
</organism>
<accession>X0YHA3</accession>
<dbReference type="EMBL" id="BART01004641">
    <property type="protein sequence ID" value="GAG55295.1"/>
    <property type="molecule type" value="Genomic_DNA"/>
</dbReference>
<protein>
    <submittedName>
        <fullName evidence="1">Uncharacterized protein</fullName>
    </submittedName>
</protein>
<comment type="caution">
    <text evidence="1">The sequence shown here is derived from an EMBL/GenBank/DDBJ whole genome shotgun (WGS) entry which is preliminary data.</text>
</comment>